<dbReference type="AlphaFoldDB" id="A0A2U2XFL1"/>
<proteinExistence type="predicted"/>
<evidence type="ECO:0008006" key="4">
    <source>
        <dbReference type="Google" id="ProtNLM"/>
    </source>
</evidence>
<evidence type="ECO:0000256" key="1">
    <source>
        <dbReference type="SAM" id="Coils"/>
    </source>
</evidence>
<sequence length="98" mass="11397">MEEIQKVIAEIELKVAKMHASLINVKSENTELTSELQLLNEKLRERADEVQDFKDKYDDLLRQNEERVSLEEKNKKGNAEQIDALVREIDDCIGRLKA</sequence>
<dbReference type="RefSeq" id="WP_109358701.1">
    <property type="nucleotide sequence ID" value="NZ_QFRJ01000002.1"/>
</dbReference>
<gene>
    <name evidence="2" type="ORF">DIT68_04970</name>
</gene>
<comment type="caution">
    <text evidence="2">The sequence shown here is derived from an EMBL/GenBank/DDBJ whole genome shotgun (WGS) entry which is preliminary data.</text>
</comment>
<organism evidence="2 3">
    <name type="scientific">Brumimicrobium oceani</name>
    <dbReference type="NCBI Taxonomy" id="2100725"/>
    <lineage>
        <taxon>Bacteria</taxon>
        <taxon>Pseudomonadati</taxon>
        <taxon>Bacteroidota</taxon>
        <taxon>Flavobacteriia</taxon>
        <taxon>Flavobacteriales</taxon>
        <taxon>Crocinitomicaceae</taxon>
        <taxon>Brumimicrobium</taxon>
    </lineage>
</organism>
<keyword evidence="3" id="KW-1185">Reference proteome</keyword>
<evidence type="ECO:0000313" key="3">
    <source>
        <dbReference type="Proteomes" id="UP000245370"/>
    </source>
</evidence>
<dbReference type="OrthoDB" id="1467932at2"/>
<reference evidence="2 3" key="2">
    <citation type="submission" date="2018-05" db="EMBL/GenBank/DDBJ databases">
        <authorList>
            <person name="Lanie J.A."/>
            <person name="Ng W.-L."/>
            <person name="Kazmierczak K.M."/>
            <person name="Andrzejewski T.M."/>
            <person name="Davidsen T.M."/>
            <person name="Wayne K.J."/>
            <person name="Tettelin H."/>
            <person name="Glass J.I."/>
            <person name="Rusch D."/>
            <person name="Podicherti R."/>
            <person name="Tsui H.-C.T."/>
            <person name="Winkler M.E."/>
        </authorList>
    </citation>
    <scope>NUCLEOTIDE SEQUENCE [LARGE SCALE GENOMIC DNA]</scope>
    <source>
        <strain evidence="2 3">C305</strain>
    </source>
</reference>
<evidence type="ECO:0000313" key="2">
    <source>
        <dbReference type="EMBL" id="PWH86589.1"/>
    </source>
</evidence>
<dbReference type="Proteomes" id="UP000245370">
    <property type="component" value="Unassembled WGS sequence"/>
</dbReference>
<dbReference type="EMBL" id="QFRJ01000002">
    <property type="protein sequence ID" value="PWH86589.1"/>
    <property type="molecule type" value="Genomic_DNA"/>
</dbReference>
<feature type="coiled-coil region" evidence="1">
    <location>
        <begin position="22"/>
        <end position="80"/>
    </location>
</feature>
<reference evidence="2 3" key="1">
    <citation type="submission" date="2018-05" db="EMBL/GenBank/DDBJ databases">
        <title>Brumimicrobium oceani sp. nov., isolated from coastal sediment.</title>
        <authorList>
            <person name="Kou Y."/>
        </authorList>
    </citation>
    <scope>NUCLEOTIDE SEQUENCE [LARGE SCALE GENOMIC DNA]</scope>
    <source>
        <strain evidence="2 3">C305</strain>
    </source>
</reference>
<protein>
    <recommendedName>
        <fullName evidence="4">Cell division protein ZapB</fullName>
    </recommendedName>
</protein>
<name>A0A2U2XFL1_9FLAO</name>
<accession>A0A2U2XFL1</accession>
<keyword evidence="1" id="KW-0175">Coiled coil</keyword>